<dbReference type="SUPFAM" id="SSF53067">
    <property type="entry name" value="Actin-like ATPase domain"/>
    <property type="match status" value="2"/>
</dbReference>
<dbReference type="Proteomes" id="UP001144096">
    <property type="component" value="Unassembled WGS sequence"/>
</dbReference>
<name>A0A9X2NG86_9PSEU</name>
<accession>A0A9X2NG86</accession>
<dbReference type="GO" id="GO:0140662">
    <property type="term" value="F:ATP-dependent protein folding chaperone"/>
    <property type="evidence" value="ECO:0007669"/>
    <property type="project" value="InterPro"/>
</dbReference>
<keyword evidence="5" id="KW-1185">Reference proteome</keyword>
<protein>
    <submittedName>
        <fullName evidence="4">Hsp70 family protein</fullName>
    </submittedName>
</protein>
<gene>
    <name evidence="4" type="ORF">M8542_36020</name>
</gene>
<sequence length="593" mass="65495">MSTQHIPPAPRKFRPVRLGIDVGTYGTGYAWTIITPDSPSGGQREITKRRNWPGAPQDAVKTLTRLLLDTEGEVVAFGYDAQHKGDLRNAGGKDSGLRLVESIKMLLGRSPDKAVDATVTMGQHTDLPERYLALFLKQVYRLALTDIARAGYGEDQIQVCITVPAVFTDHQKQLVREAAYAAGVSQDKGALVLALEPEAAAQYALTSGVRIGTGIDAVPVDLTTPGTRFVVVDCGGGTIDITAYRRDSDGMTEIGKVRGAWRGSVYLNIAFENLILKPRFGGDRAYAKLLDRCPAAIRSMRDAWEQAKRHITVDHDDPLYLQIPAEIAQHLSPRTKKNLKDQQDGQATQLIITAEQIHAVFAEVIPQIIELVEQQLAFVVDEFGPLEQPENILLVGGFADSEYLRQSLADHFTGRATILTPPDPGGAVVAGAAHFACEPDTRARRVRYSYGIRVTEDFDINAGHRDEHKIVVDGKLKCRNVFSSHAHAGDIVPTTKTVSRRYFPLYDDQTGIKFDVYRSTSRTPTFVTDPSCDYVGSLEVSLKEVMKRDIDRRGVEVRFRFGETEIDVWAYVIETGKPVHVELDFVKLEALAV</sequence>
<dbReference type="Gene3D" id="3.30.420.40">
    <property type="match status" value="2"/>
</dbReference>
<reference evidence="4" key="1">
    <citation type="submission" date="2022-06" db="EMBL/GenBank/DDBJ databases">
        <title>Amycolatopsis iheyaensis sp. nov., a new species of the genus Amycolatopsis isolated from soil in Iheya island, Japan.</title>
        <authorList>
            <person name="Ngamcharungchit C."/>
            <person name="Kanto H."/>
            <person name="Take A."/>
            <person name="Intra B."/>
            <person name="Matsumoto A."/>
            <person name="Panbangred W."/>
            <person name="Inahashi Y."/>
        </authorList>
    </citation>
    <scope>NUCLEOTIDE SEQUENCE</scope>
    <source>
        <strain evidence="4">OK19-0408</strain>
    </source>
</reference>
<organism evidence="4 5">
    <name type="scientific">Amycolatopsis iheyensis</name>
    <dbReference type="NCBI Taxonomy" id="2945988"/>
    <lineage>
        <taxon>Bacteria</taxon>
        <taxon>Bacillati</taxon>
        <taxon>Actinomycetota</taxon>
        <taxon>Actinomycetes</taxon>
        <taxon>Pseudonocardiales</taxon>
        <taxon>Pseudonocardiaceae</taxon>
        <taxon>Amycolatopsis</taxon>
    </lineage>
</organism>
<dbReference type="PANTHER" id="PTHR14187:SF5">
    <property type="entry name" value="HEAT SHOCK 70 KDA PROTEIN 12A"/>
    <property type="match status" value="1"/>
</dbReference>
<keyword evidence="3" id="KW-0143">Chaperone</keyword>
<dbReference type="EMBL" id="JAMXQV010000024">
    <property type="protein sequence ID" value="MCR6488251.1"/>
    <property type="molecule type" value="Genomic_DNA"/>
</dbReference>
<dbReference type="PANTHER" id="PTHR14187">
    <property type="entry name" value="ALPHA KINASE/ELONGATION FACTOR 2 KINASE"/>
    <property type="match status" value="1"/>
</dbReference>
<dbReference type="GO" id="GO:0005524">
    <property type="term" value="F:ATP binding"/>
    <property type="evidence" value="ECO:0007669"/>
    <property type="project" value="UniProtKB-KW"/>
</dbReference>
<dbReference type="InterPro" id="IPR043129">
    <property type="entry name" value="ATPase_NBD"/>
</dbReference>
<dbReference type="Pfam" id="PF00012">
    <property type="entry name" value="HSP70"/>
    <property type="match status" value="1"/>
</dbReference>
<evidence type="ECO:0000313" key="5">
    <source>
        <dbReference type="Proteomes" id="UP001144096"/>
    </source>
</evidence>
<keyword evidence="2" id="KW-0067">ATP-binding</keyword>
<evidence type="ECO:0000256" key="2">
    <source>
        <dbReference type="ARBA" id="ARBA00022840"/>
    </source>
</evidence>
<keyword evidence="1" id="KW-0547">Nucleotide-binding</keyword>
<dbReference type="AlphaFoldDB" id="A0A9X2NG86"/>
<proteinExistence type="predicted"/>
<evidence type="ECO:0000256" key="3">
    <source>
        <dbReference type="ARBA" id="ARBA00023186"/>
    </source>
</evidence>
<evidence type="ECO:0000313" key="4">
    <source>
        <dbReference type="EMBL" id="MCR6488251.1"/>
    </source>
</evidence>
<comment type="caution">
    <text evidence="4">The sequence shown here is derived from an EMBL/GenBank/DDBJ whole genome shotgun (WGS) entry which is preliminary data.</text>
</comment>
<dbReference type="RefSeq" id="WP_257924815.1">
    <property type="nucleotide sequence ID" value="NZ_JAMXQV010000024.1"/>
</dbReference>
<dbReference type="Gene3D" id="3.90.640.10">
    <property type="entry name" value="Actin, Chain A, domain 4"/>
    <property type="match status" value="1"/>
</dbReference>
<evidence type="ECO:0000256" key="1">
    <source>
        <dbReference type="ARBA" id="ARBA00022741"/>
    </source>
</evidence>
<dbReference type="InterPro" id="IPR013126">
    <property type="entry name" value="Hsp_70_fam"/>
</dbReference>